<evidence type="ECO:0000256" key="2">
    <source>
        <dbReference type="ARBA" id="ARBA00007165"/>
    </source>
</evidence>
<accession>A0A370GFF3</accession>
<gene>
    <name evidence="7" type="ORF">C8D86_11520</name>
</gene>
<dbReference type="PANTHER" id="PTHR23427">
    <property type="entry name" value="SURFEIT LOCUS PROTEIN"/>
    <property type="match status" value="1"/>
</dbReference>
<comment type="similarity">
    <text evidence="2 6">Belongs to the SURF1 family.</text>
</comment>
<sequence>MPIRIKIKNWKLALLAFVFFCLFCSLGTWQLSRANQKKILLKSFHERTLHAPFLAAHLNTAQDLRFYRTQLTGSFDNAHSILLDNKIFHGKVGYEVFTPFKADGIATPILIDRGFVPMGTNRKTLPPLTRIHGHVTLTGLINQPPAYVALGSMMESTTPVWPLRIEYINMDTLSTLLNQPLFPYIVTLAPTDAAAYAIEWQIVTMGPEKHQGYAVQWFALALTLLILFVALNRDRGQT</sequence>
<dbReference type="InterPro" id="IPR045214">
    <property type="entry name" value="Surf1/Surf4"/>
</dbReference>
<dbReference type="CDD" id="cd06662">
    <property type="entry name" value="SURF1"/>
    <property type="match status" value="1"/>
</dbReference>
<keyword evidence="3 6" id="KW-0812">Transmembrane</keyword>
<name>A0A370GFF3_9COXI</name>
<evidence type="ECO:0000256" key="6">
    <source>
        <dbReference type="RuleBase" id="RU363076"/>
    </source>
</evidence>
<comment type="subcellular location">
    <subcellularLocation>
        <location evidence="6">Cell membrane</location>
        <topology evidence="6">Multi-pass membrane protein</topology>
    </subcellularLocation>
    <subcellularLocation>
        <location evidence="1">Membrane</location>
    </subcellularLocation>
</comment>
<dbReference type="InterPro" id="IPR002994">
    <property type="entry name" value="Surf1/Shy1"/>
</dbReference>
<evidence type="ECO:0000256" key="1">
    <source>
        <dbReference type="ARBA" id="ARBA00004370"/>
    </source>
</evidence>
<comment type="caution">
    <text evidence="6">Lacks conserved residue(s) required for the propagation of feature annotation.</text>
</comment>
<dbReference type="RefSeq" id="WP_170131827.1">
    <property type="nucleotide sequence ID" value="NZ_LR699114.1"/>
</dbReference>
<evidence type="ECO:0000313" key="8">
    <source>
        <dbReference type="Proteomes" id="UP000254720"/>
    </source>
</evidence>
<dbReference type="AlphaFoldDB" id="A0A370GFF3"/>
<keyword evidence="5 6" id="KW-0472">Membrane</keyword>
<proteinExistence type="inferred from homology"/>
<dbReference type="Pfam" id="PF02104">
    <property type="entry name" value="SURF1"/>
    <property type="match status" value="1"/>
</dbReference>
<keyword evidence="8" id="KW-1185">Reference proteome</keyword>
<evidence type="ECO:0000256" key="3">
    <source>
        <dbReference type="ARBA" id="ARBA00022692"/>
    </source>
</evidence>
<evidence type="ECO:0000256" key="4">
    <source>
        <dbReference type="ARBA" id="ARBA00022989"/>
    </source>
</evidence>
<feature type="transmembrane region" description="Helical" evidence="6">
    <location>
        <begin position="213"/>
        <end position="231"/>
    </location>
</feature>
<dbReference type="PROSITE" id="PS50895">
    <property type="entry name" value="SURF1"/>
    <property type="match status" value="1"/>
</dbReference>
<keyword evidence="6" id="KW-1003">Cell membrane</keyword>
<comment type="caution">
    <text evidence="7">The sequence shown here is derived from an EMBL/GenBank/DDBJ whole genome shotgun (WGS) entry which is preliminary data.</text>
</comment>
<protein>
    <recommendedName>
        <fullName evidence="6">SURF1-like protein</fullName>
    </recommendedName>
</protein>
<evidence type="ECO:0000256" key="5">
    <source>
        <dbReference type="ARBA" id="ARBA00023136"/>
    </source>
</evidence>
<reference evidence="7 8" key="1">
    <citation type="submission" date="2018-07" db="EMBL/GenBank/DDBJ databases">
        <title>Genomic Encyclopedia of Type Strains, Phase IV (KMG-IV): sequencing the most valuable type-strain genomes for metagenomic binning, comparative biology and taxonomic classification.</title>
        <authorList>
            <person name="Goeker M."/>
        </authorList>
    </citation>
    <scope>NUCLEOTIDE SEQUENCE [LARGE SCALE GENOMIC DNA]</scope>
    <source>
        <strain evidence="7 8">DSM 16500</strain>
    </source>
</reference>
<dbReference type="GO" id="GO:0005886">
    <property type="term" value="C:plasma membrane"/>
    <property type="evidence" value="ECO:0007669"/>
    <property type="project" value="UniProtKB-SubCell"/>
</dbReference>
<dbReference type="Proteomes" id="UP000254720">
    <property type="component" value="Unassembled WGS sequence"/>
</dbReference>
<organism evidence="7 8">
    <name type="scientific">Aquicella lusitana</name>
    <dbReference type="NCBI Taxonomy" id="254246"/>
    <lineage>
        <taxon>Bacteria</taxon>
        <taxon>Pseudomonadati</taxon>
        <taxon>Pseudomonadota</taxon>
        <taxon>Gammaproteobacteria</taxon>
        <taxon>Legionellales</taxon>
        <taxon>Coxiellaceae</taxon>
        <taxon>Aquicella</taxon>
    </lineage>
</organism>
<keyword evidence="4 6" id="KW-1133">Transmembrane helix</keyword>
<dbReference type="PANTHER" id="PTHR23427:SF2">
    <property type="entry name" value="SURFEIT LOCUS PROTEIN 1"/>
    <property type="match status" value="1"/>
</dbReference>
<dbReference type="EMBL" id="QQAX01000015">
    <property type="protein sequence ID" value="RDI42417.1"/>
    <property type="molecule type" value="Genomic_DNA"/>
</dbReference>
<evidence type="ECO:0000313" key="7">
    <source>
        <dbReference type="EMBL" id="RDI42417.1"/>
    </source>
</evidence>